<keyword evidence="2" id="KW-1185">Reference proteome</keyword>
<comment type="caution">
    <text evidence="1">The sequence shown here is derived from an EMBL/GenBank/DDBJ whole genome shotgun (WGS) entry which is preliminary data.</text>
</comment>
<dbReference type="EMBL" id="JBANDL010000002">
    <property type="protein sequence ID" value="MEI2454579.1"/>
    <property type="molecule type" value="Genomic_DNA"/>
</dbReference>
<sequence length="206" mass="22253">MTGHRSGGVSFDDLFDPDLNGDGPTAGFLRRIDGTPLRYAHIQYGAQRADVNRRSGGVDVARLWAAKGTASYVSDGGWGGRLVASDVGYPSAKATASFSFRSDGSTFWQSETGGGSGTGTWARSRPGDYDILFSLIYADSGGYLNVTLDQWLPLTELRFVSLTVSASNGRQASANRTVRAQIRRRQDGRIWMDKQMAFYCTVAADG</sequence>
<organism evidence="1 2">
    <name type="scientific">Lysobacter firmicutimachus</name>
    <dbReference type="NCBI Taxonomy" id="1792846"/>
    <lineage>
        <taxon>Bacteria</taxon>
        <taxon>Pseudomonadati</taxon>
        <taxon>Pseudomonadota</taxon>
        <taxon>Gammaproteobacteria</taxon>
        <taxon>Lysobacterales</taxon>
        <taxon>Lysobacteraceae</taxon>
        <taxon>Lysobacter</taxon>
    </lineage>
</organism>
<evidence type="ECO:0000313" key="1">
    <source>
        <dbReference type="EMBL" id="MEI2454579.1"/>
    </source>
</evidence>
<dbReference type="Proteomes" id="UP001387215">
    <property type="component" value="Unassembled WGS sequence"/>
</dbReference>
<dbReference type="RefSeq" id="WP_336131478.1">
    <property type="nucleotide sequence ID" value="NZ_JBANDL010000002.1"/>
</dbReference>
<accession>A0ABU8D1H1</accession>
<name>A0ABU8D1H1_9GAMM</name>
<evidence type="ECO:0000313" key="2">
    <source>
        <dbReference type="Proteomes" id="UP001387215"/>
    </source>
</evidence>
<reference evidence="1 2" key="1">
    <citation type="submission" date="2024-02" db="EMBL/GenBank/DDBJ databases">
        <title>Lysobacter Genome Sequencing and Mining.</title>
        <authorList>
            <person name="Bierman J."/>
            <person name="Walker M.C."/>
        </authorList>
    </citation>
    <scope>NUCLEOTIDE SEQUENCE [LARGE SCALE GENOMIC DNA]</scope>
    <source>
        <strain evidence="1 2">PB6250</strain>
    </source>
</reference>
<gene>
    <name evidence="1" type="ORF">V2J18_07785</name>
</gene>
<protein>
    <submittedName>
        <fullName evidence="1">Uncharacterized protein</fullName>
    </submittedName>
</protein>
<proteinExistence type="predicted"/>